<dbReference type="CDD" id="cd05476">
    <property type="entry name" value="pepsin_A_like_plant"/>
    <property type="match status" value="1"/>
</dbReference>
<evidence type="ECO:0000256" key="1">
    <source>
        <dbReference type="ARBA" id="ARBA00007447"/>
    </source>
</evidence>
<feature type="domain" description="Xylanase inhibitor N-terminal" evidence="7">
    <location>
        <begin position="123"/>
        <end position="205"/>
    </location>
</feature>
<dbReference type="InterPro" id="IPR051708">
    <property type="entry name" value="Plant_Aspart_Prot_A1"/>
</dbReference>
<dbReference type="InterPro" id="IPR034161">
    <property type="entry name" value="Pepsin-like_plant"/>
</dbReference>
<accession>A0A2I0IQ39</accession>
<dbReference type="GO" id="GO:0005576">
    <property type="term" value="C:extracellular region"/>
    <property type="evidence" value="ECO:0007669"/>
    <property type="project" value="TreeGrafter"/>
</dbReference>
<evidence type="ECO:0008006" key="10">
    <source>
        <dbReference type="Google" id="ProtNLM"/>
    </source>
</evidence>
<dbReference type="Gene3D" id="2.40.70.10">
    <property type="entry name" value="Acid Proteases"/>
    <property type="match status" value="2"/>
</dbReference>
<dbReference type="GO" id="GO:0006508">
    <property type="term" value="P:proteolysis"/>
    <property type="evidence" value="ECO:0007669"/>
    <property type="project" value="UniProtKB-KW"/>
</dbReference>
<evidence type="ECO:0000256" key="5">
    <source>
        <dbReference type="ARBA" id="ARBA00023180"/>
    </source>
</evidence>
<dbReference type="InterPro" id="IPR001969">
    <property type="entry name" value="Aspartic_peptidase_AS"/>
</dbReference>
<dbReference type="PROSITE" id="PS00141">
    <property type="entry name" value="ASP_PROTEASE"/>
    <property type="match status" value="1"/>
</dbReference>
<dbReference type="EMBL" id="PGOL01002671">
    <property type="protein sequence ID" value="PKI46131.1"/>
    <property type="molecule type" value="Genomic_DNA"/>
</dbReference>
<evidence type="ECO:0000259" key="6">
    <source>
        <dbReference type="Pfam" id="PF14541"/>
    </source>
</evidence>
<dbReference type="Pfam" id="PF14541">
    <property type="entry name" value="TAXi_C"/>
    <property type="match status" value="1"/>
</dbReference>
<evidence type="ECO:0000256" key="2">
    <source>
        <dbReference type="ARBA" id="ARBA00022670"/>
    </source>
</evidence>
<keyword evidence="5" id="KW-0325">Glycoprotein</keyword>
<feature type="domain" description="Xylanase inhibitor C-terminal" evidence="6">
    <location>
        <begin position="224"/>
        <end position="305"/>
    </location>
</feature>
<gene>
    <name evidence="8" type="ORF">CRG98_033464</name>
</gene>
<dbReference type="InterPro" id="IPR021109">
    <property type="entry name" value="Peptidase_aspartic_dom_sf"/>
</dbReference>
<sequence>MLLSIAQIITLSSINPTNASDTSKPQRLTAKLIHRNSIFSPYYNPNATVWELNQEALNRSREHMRYYQYRMTALRENVGLLDSSDMTLGLITSDAGVIFLASMSIGQPPIPQLLIVDTGSSLSVLGNIASEQLLFETTDGGKIPVPIHVFGCANTISGPSNSQESGLLGLGLSRFSLIRQLGGKLSHCFGDIHDPKYEHNMLVFGEGAVLEGDVTPLDTSRRLYSVSMEGISVGDEKLNIDPSIFKSQTLGDGGVVIDTGSTFSVLAKGGYELLHEKVQSVLDPSLQRITYSQEPGLLCYKGQSYNVGYDIDGGKMYVQRIDCELLHS</sequence>
<reference evidence="8 9" key="1">
    <citation type="submission" date="2017-11" db="EMBL/GenBank/DDBJ databases">
        <title>De-novo sequencing of pomegranate (Punica granatum L.) genome.</title>
        <authorList>
            <person name="Akparov Z."/>
            <person name="Amiraslanov A."/>
            <person name="Hajiyeva S."/>
            <person name="Abbasov M."/>
            <person name="Kaur K."/>
            <person name="Hamwieh A."/>
            <person name="Solovyev V."/>
            <person name="Salamov A."/>
            <person name="Braich B."/>
            <person name="Kosarev P."/>
            <person name="Mahmoud A."/>
            <person name="Hajiyev E."/>
            <person name="Babayeva S."/>
            <person name="Izzatullayeva V."/>
            <person name="Mammadov A."/>
            <person name="Mammadov A."/>
            <person name="Sharifova S."/>
            <person name="Ojaghi J."/>
            <person name="Eynullazada K."/>
            <person name="Bayramov B."/>
            <person name="Abdulazimova A."/>
            <person name="Shahmuradov I."/>
        </authorList>
    </citation>
    <scope>NUCLEOTIDE SEQUENCE [LARGE SCALE GENOMIC DNA]</scope>
    <source>
        <strain evidence="9">cv. AG2017</strain>
        <tissue evidence="8">Leaf</tissue>
    </source>
</reference>
<keyword evidence="2" id="KW-0645">Protease</keyword>
<proteinExistence type="inferred from homology"/>
<evidence type="ECO:0000256" key="4">
    <source>
        <dbReference type="ARBA" id="ARBA00022801"/>
    </source>
</evidence>
<dbReference type="Proteomes" id="UP000233551">
    <property type="component" value="Unassembled WGS sequence"/>
</dbReference>
<dbReference type="PANTHER" id="PTHR47967">
    <property type="entry name" value="OS07G0603500 PROTEIN-RELATED"/>
    <property type="match status" value="1"/>
</dbReference>
<dbReference type="PANTHER" id="PTHR47967:SF14">
    <property type="entry name" value="EUKARYOTIC ASPARTYL PROTEASE FAMILY PROTEIN"/>
    <property type="match status" value="1"/>
</dbReference>
<organism evidence="8 9">
    <name type="scientific">Punica granatum</name>
    <name type="common">Pomegranate</name>
    <dbReference type="NCBI Taxonomy" id="22663"/>
    <lineage>
        <taxon>Eukaryota</taxon>
        <taxon>Viridiplantae</taxon>
        <taxon>Streptophyta</taxon>
        <taxon>Embryophyta</taxon>
        <taxon>Tracheophyta</taxon>
        <taxon>Spermatophyta</taxon>
        <taxon>Magnoliopsida</taxon>
        <taxon>eudicotyledons</taxon>
        <taxon>Gunneridae</taxon>
        <taxon>Pentapetalae</taxon>
        <taxon>rosids</taxon>
        <taxon>malvids</taxon>
        <taxon>Myrtales</taxon>
        <taxon>Lythraceae</taxon>
        <taxon>Punica</taxon>
    </lineage>
</organism>
<protein>
    <recommendedName>
        <fullName evidence="10">Peptidase A1 domain-containing protein</fullName>
    </recommendedName>
</protein>
<keyword evidence="9" id="KW-1185">Reference proteome</keyword>
<evidence type="ECO:0000313" key="8">
    <source>
        <dbReference type="EMBL" id="PKI46131.1"/>
    </source>
</evidence>
<evidence type="ECO:0000256" key="3">
    <source>
        <dbReference type="ARBA" id="ARBA00022750"/>
    </source>
</evidence>
<comment type="similarity">
    <text evidence="1">Belongs to the peptidase A1 family.</text>
</comment>
<dbReference type="STRING" id="22663.A0A2I0IQ39"/>
<dbReference type="GO" id="GO:0004190">
    <property type="term" value="F:aspartic-type endopeptidase activity"/>
    <property type="evidence" value="ECO:0007669"/>
    <property type="project" value="UniProtKB-KW"/>
</dbReference>
<evidence type="ECO:0000259" key="7">
    <source>
        <dbReference type="Pfam" id="PF14543"/>
    </source>
</evidence>
<evidence type="ECO:0000313" key="9">
    <source>
        <dbReference type="Proteomes" id="UP000233551"/>
    </source>
</evidence>
<keyword evidence="4" id="KW-0378">Hydrolase</keyword>
<dbReference type="SUPFAM" id="SSF50630">
    <property type="entry name" value="Acid proteases"/>
    <property type="match status" value="1"/>
</dbReference>
<dbReference type="AlphaFoldDB" id="A0A2I0IQ39"/>
<name>A0A2I0IQ39_PUNGR</name>
<keyword evidence="3" id="KW-0064">Aspartyl protease</keyword>
<dbReference type="InterPro" id="IPR032799">
    <property type="entry name" value="TAXi_C"/>
</dbReference>
<dbReference type="Pfam" id="PF14543">
    <property type="entry name" value="TAXi_N"/>
    <property type="match status" value="1"/>
</dbReference>
<comment type="caution">
    <text evidence="8">The sequence shown here is derived from an EMBL/GenBank/DDBJ whole genome shotgun (WGS) entry which is preliminary data.</text>
</comment>
<dbReference type="InterPro" id="IPR032861">
    <property type="entry name" value="TAXi_N"/>
</dbReference>